<dbReference type="InterPro" id="IPR051047">
    <property type="entry name" value="AccD/PCCB"/>
</dbReference>
<keyword evidence="6" id="KW-1185">Reference proteome</keyword>
<dbReference type="InterPro" id="IPR034733">
    <property type="entry name" value="AcCoA_carboxyl_beta"/>
</dbReference>
<dbReference type="PROSITE" id="PS50980">
    <property type="entry name" value="COA_CT_NTER"/>
    <property type="match status" value="1"/>
</dbReference>
<organism evidence="5 6">
    <name type="scientific">Gordonia jinhuaensis</name>
    <dbReference type="NCBI Taxonomy" id="1517702"/>
    <lineage>
        <taxon>Bacteria</taxon>
        <taxon>Bacillati</taxon>
        <taxon>Actinomycetota</taxon>
        <taxon>Actinomycetes</taxon>
        <taxon>Mycobacteriales</taxon>
        <taxon>Gordoniaceae</taxon>
        <taxon>Gordonia</taxon>
    </lineage>
</organism>
<evidence type="ECO:0000313" key="6">
    <source>
        <dbReference type="Proteomes" id="UP000621454"/>
    </source>
</evidence>
<evidence type="ECO:0000259" key="3">
    <source>
        <dbReference type="PROSITE" id="PS50980"/>
    </source>
</evidence>
<sequence length="507" mass="54914">MTDTLANTLDNNSKRSHRRTRMTVHERLQCIFDEDSFTEIGAERMHESAAFGLASKRHAGDGVVTGWGTVNGRPIALSATDFSVLGGSLGRAHAAKIHRIMDFALDQKIPYVCINDGGGARIQEGVGSLDGYGGIFRRHVKLSGVVPQISVIAGPCAGGAAYGPALSDFVFVIDELSETYLTGPAVVKKVTGEDVTGRSLGGAEVHSQRSGLAAFRCTDEEQCYEDVRYLLDILPSSCATPAPTWSRTANAEQSQERNNLILDSIVPESPRAAYDMREIFTLIVDDGDFLEVHEEWAPNLLIGFAHIDGRLVGIVGNQPSVLAGALDANAAEKGARFVRFCDCFSIPLLTFVDVPGFLPGSAEEQGGVIRRGAKLLYAYCEVTVPRVQVIVRKAFGGAYIVMDSIGLGANLSLAWPTNEIAVMGAEAAVEILHKRRLKQSSDVIGDVQQLADEYRNEVMHHTYSAERGFVDQLIDPSQTRGYIKRFLSAVSAGPHYGEDRKHGNHPQ</sequence>
<evidence type="ECO:0000256" key="2">
    <source>
        <dbReference type="SAM" id="MobiDB-lite"/>
    </source>
</evidence>
<dbReference type="InterPro" id="IPR011762">
    <property type="entry name" value="COA_CT_N"/>
</dbReference>
<feature type="compositionally biased region" description="Polar residues" evidence="2">
    <location>
        <begin position="1"/>
        <end position="11"/>
    </location>
</feature>
<dbReference type="SUPFAM" id="SSF52096">
    <property type="entry name" value="ClpP/crotonase"/>
    <property type="match status" value="2"/>
</dbReference>
<dbReference type="PANTHER" id="PTHR43842">
    <property type="entry name" value="PROPIONYL-COA CARBOXYLASE BETA CHAIN"/>
    <property type="match status" value="1"/>
</dbReference>
<dbReference type="PROSITE" id="PS50989">
    <property type="entry name" value="COA_CT_CTER"/>
    <property type="match status" value="1"/>
</dbReference>
<dbReference type="InterPro" id="IPR011763">
    <property type="entry name" value="COA_CT_C"/>
</dbReference>
<feature type="region of interest" description="Disordered" evidence="2">
    <location>
        <begin position="1"/>
        <end position="21"/>
    </location>
</feature>
<feature type="domain" description="CoA carboxyltransferase N-terminal" evidence="3">
    <location>
        <begin position="1"/>
        <end position="246"/>
    </location>
</feature>
<comment type="caution">
    <text evidence="5">The sequence shown here is derived from an EMBL/GenBank/DDBJ whole genome shotgun (WGS) entry which is preliminary data.</text>
</comment>
<gene>
    <name evidence="5" type="ORF">GCM10011489_21950</name>
</gene>
<reference evidence="5" key="1">
    <citation type="journal article" date="2014" name="Int. J. Syst. Evol. Microbiol.">
        <title>Complete genome sequence of Corynebacterium casei LMG S-19264T (=DSM 44701T), isolated from a smear-ripened cheese.</title>
        <authorList>
            <consortium name="US DOE Joint Genome Institute (JGI-PGF)"/>
            <person name="Walter F."/>
            <person name="Albersmeier A."/>
            <person name="Kalinowski J."/>
            <person name="Ruckert C."/>
        </authorList>
    </citation>
    <scope>NUCLEOTIDE SEQUENCE</scope>
    <source>
        <strain evidence="5">CGMCC 1.12827</strain>
    </source>
</reference>
<reference evidence="5" key="2">
    <citation type="submission" date="2020-09" db="EMBL/GenBank/DDBJ databases">
        <authorList>
            <person name="Sun Q."/>
            <person name="Zhou Y."/>
        </authorList>
    </citation>
    <scope>NUCLEOTIDE SEQUENCE</scope>
    <source>
        <strain evidence="5">CGMCC 1.12827</strain>
    </source>
</reference>
<dbReference type="Gene3D" id="3.90.226.10">
    <property type="entry name" value="2-enoyl-CoA Hydratase, Chain A, domain 1"/>
    <property type="match status" value="2"/>
</dbReference>
<dbReference type="GO" id="GO:0009317">
    <property type="term" value="C:acetyl-CoA carboxylase complex"/>
    <property type="evidence" value="ECO:0007669"/>
    <property type="project" value="TreeGrafter"/>
</dbReference>
<comment type="similarity">
    <text evidence="1">Belongs to the AccD/PCCB family.</text>
</comment>
<proteinExistence type="inferred from homology"/>
<name>A0A916WVK0_9ACTN</name>
<dbReference type="RefSeq" id="WP_229742466.1">
    <property type="nucleotide sequence ID" value="NZ_BMGC01000013.1"/>
</dbReference>
<dbReference type="AlphaFoldDB" id="A0A916WVK0"/>
<dbReference type="PANTHER" id="PTHR43842:SF2">
    <property type="entry name" value="PROPIONYL-COA CARBOXYLASE BETA CHAIN, MITOCHONDRIAL"/>
    <property type="match status" value="1"/>
</dbReference>
<protein>
    <submittedName>
        <fullName evidence="5">Methylmalonyl-CoA carboxyltransferase</fullName>
    </submittedName>
</protein>
<dbReference type="EMBL" id="BMGC01000013">
    <property type="protein sequence ID" value="GGB33394.1"/>
    <property type="molecule type" value="Genomic_DNA"/>
</dbReference>
<dbReference type="Proteomes" id="UP000621454">
    <property type="component" value="Unassembled WGS sequence"/>
</dbReference>
<dbReference type="InterPro" id="IPR029045">
    <property type="entry name" value="ClpP/crotonase-like_dom_sf"/>
</dbReference>
<evidence type="ECO:0000313" key="5">
    <source>
        <dbReference type="EMBL" id="GGB33394.1"/>
    </source>
</evidence>
<evidence type="ECO:0000256" key="1">
    <source>
        <dbReference type="ARBA" id="ARBA00006102"/>
    </source>
</evidence>
<evidence type="ECO:0000259" key="4">
    <source>
        <dbReference type="PROSITE" id="PS50989"/>
    </source>
</evidence>
<dbReference type="Pfam" id="PF01039">
    <property type="entry name" value="Carboxyl_trans"/>
    <property type="match status" value="1"/>
</dbReference>
<feature type="domain" description="CoA carboxyltransferase C-terminal" evidence="4">
    <location>
        <begin position="257"/>
        <end position="489"/>
    </location>
</feature>
<dbReference type="GO" id="GO:0004658">
    <property type="term" value="F:propionyl-CoA carboxylase activity"/>
    <property type="evidence" value="ECO:0007669"/>
    <property type="project" value="TreeGrafter"/>
</dbReference>
<accession>A0A916WVK0</accession>